<protein>
    <recommendedName>
        <fullName evidence="5">Lipoprotein</fullName>
    </recommendedName>
</protein>
<evidence type="ECO:0008006" key="5">
    <source>
        <dbReference type="Google" id="ProtNLM"/>
    </source>
</evidence>
<evidence type="ECO:0000256" key="1">
    <source>
        <dbReference type="SAM" id="MobiDB-lite"/>
    </source>
</evidence>
<dbReference type="RefSeq" id="WP_324772223.1">
    <property type="nucleotide sequence ID" value="NZ_BAAATS010000030.1"/>
</dbReference>
<evidence type="ECO:0000256" key="2">
    <source>
        <dbReference type="SAM" id="SignalP"/>
    </source>
</evidence>
<sequence>MRRSRTSRVLAAGGVVAVVVATAVACQPTDGELNTVTVATTTDQLVTEELNRTHADVAWLDCTATYSGTSTSAGGTSPSEVKVDCHGETRDGKEITVQGWVYGVVPDRCVRGTTIARVDNKVWFKYQVLGNCAATTTPEPTYDEPQNPASPEPPQESWHEPTYEPSDEPSHEPTYEPSDEPTYDEPQPGTTETVTETVTVPEPEPTCSCSEGNEGGTK</sequence>
<dbReference type="EMBL" id="JAOZYB010000312">
    <property type="protein sequence ID" value="MEB3964497.1"/>
    <property type="molecule type" value="Genomic_DNA"/>
</dbReference>
<accession>A0ABU6CIN5</accession>
<feature type="compositionally biased region" description="Basic and acidic residues" evidence="1">
    <location>
        <begin position="157"/>
        <end position="174"/>
    </location>
</feature>
<keyword evidence="2" id="KW-0732">Signal</keyword>
<feature type="compositionally biased region" description="Low complexity" evidence="1">
    <location>
        <begin position="190"/>
        <end position="201"/>
    </location>
</feature>
<proteinExistence type="predicted"/>
<feature type="region of interest" description="Disordered" evidence="1">
    <location>
        <begin position="137"/>
        <end position="218"/>
    </location>
</feature>
<name>A0ABU6CIN5_9ACTN</name>
<keyword evidence="4" id="KW-1185">Reference proteome</keyword>
<dbReference type="Proteomes" id="UP001352223">
    <property type="component" value="Unassembled WGS sequence"/>
</dbReference>
<dbReference type="PROSITE" id="PS51257">
    <property type="entry name" value="PROKAR_LIPOPROTEIN"/>
    <property type="match status" value="1"/>
</dbReference>
<feature type="chain" id="PRO_5045883709" description="Lipoprotein" evidence="2">
    <location>
        <begin position="26"/>
        <end position="218"/>
    </location>
</feature>
<feature type="signal peptide" evidence="2">
    <location>
        <begin position="1"/>
        <end position="25"/>
    </location>
</feature>
<evidence type="ECO:0000313" key="4">
    <source>
        <dbReference type="Proteomes" id="UP001352223"/>
    </source>
</evidence>
<reference evidence="3 4" key="1">
    <citation type="submission" date="2022-10" db="EMBL/GenBank/DDBJ databases">
        <authorList>
            <person name="Xie J."/>
            <person name="Shen N."/>
        </authorList>
    </citation>
    <scope>NUCLEOTIDE SEQUENCE [LARGE SCALE GENOMIC DNA]</scope>
    <source>
        <strain evidence="3 4">DSM 41681</strain>
    </source>
</reference>
<evidence type="ECO:0000313" key="3">
    <source>
        <dbReference type="EMBL" id="MEB3964497.1"/>
    </source>
</evidence>
<organism evidence="3 4">
    <name type="scientific">Streptomyces kunmingensis</name>
    <dbReference type="NCBI Taxonomy" id="68225"/>
    <lineage>
        <taxon>Bacteria</taxon>
        <taxon>Bacillati</taxon>
        <taxon>Actinomycetota</taxon>
        <taxon>Actinomycetes</taxon>
        <taxon>Kitasatosporales</taxon>
        <taxon>Streptomycetaceae</taxon>
        <taxon>Streptomyces</taxon>
    </lineage>
</organism>
<comment type="caution">
    <text evidence="3">The sequence shown here is derived from an EMBL/GenBank/DDBJ whole genome shotgun (WGS) entry which is preliminary data.</text>
</comment>
<gene>
    <name evidence="3" type="ORF">OKJ48_30340</name>
</gene>